<reference evidence="2 3" key="1">
    <citation type="submission" date="2019-03" db="EMBL/GenBank/DDBJ databases">
        <title>Subsurface microbial communities from deep shales in Ohio and West Virginia, USA.</title>
        <authorList>
            <person name="Wrighton K."/>
        </authorList>
    </citation>
    <scope>NUCLEOTIDE SEQUENCE [LARGE SCALE GENOMIC DNA]</scope>
    <source>
        <strain evidence="2 3">MSL 6dP</strain>
    </source>
</reference>
<dbReference type="STRING" id="926561.GCA_000379025_00957"/>
<dbReference type="Proteomes" id="UP000295832">
    <property type="component" value="Unassembled WGS sequence"/>
</dbReference>
<keyword evidence="3" id="KW-1185">Reference proteome</keyword>
<dbReference type="RefSeq" id="WP_134114191.1">
    <property type="nucleotide sequence ID" value="NZ_SOEG01000001.1"/>
</dbReference>
<feature type="domain" description="DUF374" evidence="1">
    <location>
        <begin position="59"/>
        <end position="127"/>
    </location>
</feature>
<accession>A0A4R8HQD8</accession>
<evidence type="ECO:0000313" key="2">
    <source>
        <dbReference type="EMBL" id="TDX59211.1"/>
    </source>
</evidence>
<dbReference type="CDD" id="cd07983">
    <property type="entry name" value="LPLAT_DUF374-like"/>
    <property type="match status" value="1"/>
</dbReference>
<sequence length="219" mass="24584">MRKGLKYQLIPQIAHLLHFATTATLSLKVENEDKLASIKEDGKSIIFAFWHGQLWLPAYHFRNRGYVGLASQSRDGEYITRALEKLGWEMVRGSTSKGGARSLLKLIRQIKKGKDIGITPDGPRGPRRQAQAGVIYLAQKTNSVIVPGGVAFSKEKIFDSWDKFQLPIPFSKAALVYGDTIEIDEDNLTDEKINYYTELLGKKINQSVKTAEEMIGDRS</sequence>
<protein>
    <recommendedName>
        <fullName evidence="1">DUF374 domain-containing protein</fullName>
    </recommendedName>
</protein>
<evidence type="ECO:0000259" key="1">
    <source>
        <dbReference type="Pfam" id="PF04028"/>
    </source>
</evidence>
<gene>
    <name evidence="2" type="ORF">C7959_10198</name>
</gene>
<dbReference type="AlphaFoldDB" id="A0A4R8HQD8"/>
<evidence type="ECO:0000313" key="3">
    <source>
        <dbReference type="Proteomes" id="UP000295832"/>
    </source>
</evidence>
<dbReference type="Pfam" id="PF04028">
    <property type="entry name" value="DUF374"/>
    <property type="match status" value="1"/>
</dbReference>
<comment type="caution">
    <text evidence="2">The sequence shown here is derived from an EMBL/GenBank/DDBJ whole genome shotgun (WGS) entry which is preliminary data.</text>
</comment>
<dbReference type="EMBL" id="SOEG01000001">
    <property type="protein sequence ID" value="TDX59211.1"/>
    <property type="molecule type" value="Genomic_DNA"/>
</dbReference>
<organism evidence="2 3">
    <name type="scientific">Orenia marismortui</name>
    <dbReference type="NCBI Taxonomy" id="46469"/>
    <lineage>
        <taxon>Bacteria</taxon>
        <taxon>Bacillati</taxon>
        <taxon>Bacillota</taxon>
        <taxon>Clostridia</taxon>
        <taxon>Halanaerobiales</taxon>
        <taxon>Halobacteroidaceae</taxon>
        <taxon>Orenia</taxon>
    </lineage>
</organism>
<proteinExistence type="predicted"/>
<name>A0A4R8HQD8_9FIRM</name>
<dbReference type="InterPro" id="IPR007172">
    <property type="entry name" value="DUF374"/>
</dbReference>